<keyword evidence="1" id="KW-1185">Reference proteome</keyword>
<gene>
    <name evidence="2" type="primary">LOC107003945</name>
</gene>
<organism evidence="1 2">
    <name type="scientific">Solanum pennellii</name>
    <name type="common">Tomato</name>
    <name type="synonym">Lycopersicon pennellii</name>
    <dbReference type="NCBI Taxonomy" id="28526"/>
    <lineage>
        <taxon>Eukaryota</taxon>
        <taxon>Viridiplantae</taxon>
        <taxon>Streptophyta</taxon>
        <taxon>Embryophyta</taxon>
        <taxon>Tracheophyta</taxon>
        <taxon>Spermatophyta</taxon>
        <taxon>Magnoliopsida</taxon>
        <taxon>eudicotyledons</taxon>
        <taxon>Gunneridae</taxon>
        <taxon>Pentapetalae</taxon>
        <taxon>asterids</taxon>
        <taxon>lamiids</taxon>
        <taxon>Solanales</taxon>
        <taxon>Solanaceae</taxon>
        <taxon>Solanoideae</taxon>
        <taxon>Solaneae</taxon>
        <taxon>Solanum</taxon>
        <taxon>Solanum subgen. Lycopersicon</taxon>
    </lineage>
</organism>
<dbReference type="PANTHER" id="PTHR32108:SF9">
    <property type="entry name" value="REVERSE TRANSCRIPTASE RNASE H-LIKE DOMAIN-CONTAINING PROTEIN"/>
    <property type="match status" value="1"/>
</dbReference>
<dbReference type="InterPro" id="IPR021109">
    <property type="entry name" value="Peptidase_aspartic_dom_sf"/>
</dbReference>
<dbReference type="Proteomes" id="UP000694930">
    <property type="component" value="Chromosome 11"/>
</dbReference>
<name>A0ABM1FJ65_SOLPN</name>
<dbReference type="RefSeq" id="XP_015057669.1">
    <property type="nucleotide sequence ID" value="XM_015202183.1"/>
</dbReference>
<dbReference type="CDD" id="cd00303">
    <property type="entry name" value="retropepsin_like"/>
    <property type="match status" value="1"/>
</dbReference>
<accession>A0ABM1FJ65</accession>
<reference evidence="2" key="2">
    <citation type="submission" date="2025-08" db="UniProtKB">
        <authorList>
            <consortium name="RefSeq"/>
        </authorList>
    </citation>
    <scope>IDENTIFICATION</scope>
</reference>
<dbReference type="Gene3D" id="2.40.70.10">
    <property type="entry name" value="Acid Proteases"/>
    <property type="match status" value="1"/>
</dbReference>
<sequence>MVESCLKTGRIVSQTAIKATTQAIQGGSTSFGNRKRKEEVISLASGSRGAQRKSNCPYTSVRRQLSYPQHYYPYAPQYPVSPSPYTVLNAQSYVHPPNRPHFRAPSQGNFRPQRPPYQVPYNSPLMQNYAQDKAQRKKFTPLGESYSSLFQKLRKIGAIECIPPYCLNPNAPGFQANERCEYHSGAPGHNTDNCWTLKGEIEKLIEHGVVVVTDDQNTPNVTNNPLPAENNLVGMVCDDQKYKLLSKMGKLFRKIGEKDKSMKSLGPVASLSVEGVNLDTKVLCVPGVPKGIEVRAAMPNGLTKLKEPIFVKPVQQLPVIDSKAVPWNYNKTAVVYGKEIVEEVDEAGGLTRSGRCYSPEELRKGKMTENIQVPLKKAVTEEENVEFLKKHNVPEYSVVEQLKKTPAQILLLSLLLYSEEHHFALNKVLNEAHVPKETTVNQLENMTKRVFESNAITFTNDELPKKGAGHNKALHLTVTCEGYYVMRVMIDGGSGVDIYPLSTLQSLKVNTDRIRPSNVFMRAYDGSRRDTIGEIKLNMTVGPVVFMIVFQVMDMERSDNFLLGRPWIHMARAVPSTLHQVVKFEYNNQGISVHGEDDSPIYRDPSVPYIEAKEGCDSVVYKSFEVVSVDRFK</sequence>
<evidence type="ECO:0000313" key="2">
    <source>
        <dbReference type="RefSeq" id="XP_015057669.1"/>
    </source>
</evidence>
<evidence type="ECO:0000313" key="1">
    <source>
        <dbReference type="Proteomes" id="UP000694930"/>
    </source>
</evidence>
<dbReference type="PANTHER" id="PTHR32108">
    <property type="entry name" value="DNA-DIRECTED RNA POLYMERASE SUBUNIT ALPHA"/>
    <property type="match status" value="1"/>
</dbReference>
<protein>
    <submittedName>
        <fullName evidence="2">Uncharacterized protein LOC107003945</fullName>
    </submittedName>
</protein>
<proteinExistence type="predicted"/>
<reference evidence="1" key="1">
    <citation type="journal article" date="2014" name="Nat. Genet.">
        <title>The genome of the stress-tolerant wild tomato species Solanum pennellii.</title>
        <authorList>
            <person name="Bolger A."/>
            <person name="Scossa F."/>
            <person name="Bolger M.E."/>
            <person name="Lanz C."/>
            <person name="Maumus F."/>
            <person name="Tohge T."/>
            <person name="Quesneville H."/>
            <person name="Alseekh S."/>
            <person name="Sorensen I."/>
            <person name="Lichtenstein G."/>
            <person name="Fich E.A."/>
            <person name="Conte M."/>
            <person name="Keller H."/>
            <person name="Schneeberger K."/>
            <person name="Schwacke R."/>
            <person name="Ofner I."/>
            <person name="Vrebalov J."/>
            <person name="Xu Y."/>
            <person name="Osorio S."/>
            <person name="Aflitos S.A."/>
            <person name="Schijlen E."/>
            <person name="Jimenez-Gomez J.M."/>
            <person name="Ryngajllo M."/>
            <person name="Kimura S."/>
            <person name="Kumar R."/>
            <person name="Koenig D."/>
            <person name="Headland L.R."/>
            <person name="Maloof J.N."/>
            <person name="Sinha N."/>
            <person name="van Ham R.C."/>
            <person name="Lankhorst R.K."/>
            <person name="Mao L."/>
            <person name="Vogel A."/>
            <person name="Arsova B."/>
            <person name="Panstruga R."/>
            <person name="Fei Z."/>
            <person name="Rose J.K."/>
            <person name="Zamir D."/>
            <person name="Carrari F."/>
            <person name="Giovannoni J.J."/>
            <person name="Weigel D."/>
            <person name="Usadel B."/>
            <person name="Fernie A.R."/>
        </authorList>
    </citation>
    <scope>NUCLEOTIDE SEQUENCE [LARGE SCALE GENOMIC DNA]</scope>
    <source>
        <strain evidence="1">cv. LA0716</strain>
    </source>
</reference>
<dbReference type="GeneID" id="107003945"/>